<dbReference type="GO" id="GO:0004518">
    <property type="term" value="F:nuclease activity"/>
    <property type="evidence" value="ECO:0007669"/>
    <property type="project" value="UniProtKB-KW"/>
</dbReference>
<organism evidence="10 11">
    <name type="scientific">Cinnamomum micranthum f. kanehirae</name>
    <dbReference type="NCBI Taxonomy" id="337451"/>
    <lineage>
        <taxon>Eukaryota</taxon>
        <taxon>Viridiplantae</taxon>
        <taxon>Streptophyta</taxon>
        <taxon>Embryophyta</taxon>
        <taxon>Tracheophyta</taxon>
        <taxon>Spermatophyta</taxon>
        <taxon>Magnoliopsida</taxon>
        <taxon>Magnoliidae</taxon>
        <taxon>Laurales</taxon>
        <taxon>Lauraceae</taxon>
        <taxon>Cinnamomum</taxon>
    </lineage>
</organism>
<dbReference type="EMBL" id="QPKB01000008">
    <property type="protein sequence ID" value="RWR90005.1"/>
    <property type="molecule type" value="Genomic_DNA"/>
</dbReference>
<sequence length="451" mass="49445">MDPSLLLMLSDLLHLQNHLDPTTSLLSHSHTTSSSSSSLSSSSSAAPLLFFTIASVLSYVSSSLLPHRSTSHSNRTNPTTTTTTTTLSTTTTTDHTLSGFRSLSSRIWSMDSLARDAHWRSSYGLSYPVFASLLDHLKPHFLRSDLPIPPDFALAVVLSRLSHPPSRRSVLASRHSIPPSLLSKTTNMVTRLLATKLYPDFVKIPSGQRLLQVINSFKDLTSLPNVSGAIHGSPVRLSRLPSLNPSEFGDPPSVLLQAIADHRHIFWDVCVKAPGGSDNASHLRDSLLYHRLTSSDILRDSVVTVRGHHVRPYIVGDSSYPLLSCLLTPFSSNSTGTPAQNSFDAALARGRAAVEHAVGLLKGRWRILQNLNVGLNHAPQTIVACCVLHNICQIAGEPEPELFKDPKETVVPPLPTVRPLESEKSFYYFGESLRQAMADDLQERQQRLLSR</sequence>
<feature type="region of interest" description="Disordered" evidence="8">
    <location>
        <begin position="67"/>
        <end position="94"/>
    </location>
</feature>
<evidence type="ECO:0000256" key="7">
    <source>
        <dbReference type="ARBA" id="ARBA00023242"/>
    </source>
</evidence>
<evidence type="ECO:0000256" key="2">
    <source>
        <dbReference type="ARBA" id="ARBA00004123"/>
    </source>
</evidence>
<evidence type="ECO:0000256" key="8">
    <source>
        <dbReference type="SAM" id="MobiDB-lite"/>
    </source>
</evidence>
<reference evidence="10 11" key="1">
    <citation type="journal article" date="2019" name="Nat. Plants">
        <title>Stout camphor tree genome fills gaps in understanding of flowering plant genome evolution.</title>
        <authorList>
            <person name="Chaw S.M."/>
            <person name="Liu Y.C."/>
            <person name="Wu Y.W."/>
            <person name="Wang H.Y."/>
            <person name="Lin C.I."/>
            <person name="Wu C.S."/>
            <person name="Ke H.M."/>
            <person name="Chang L.Y."/>
            <person name="Hsu C.Y."/>
            <person name="Yang H.T."/>
            <person name="Sudianto E."/>
            <person name="Hsu M.H."/>
            <person name="Wu K.P."/>
            <person name="Wang L.N."/>
            <person name="Leebens-Mack J.H."/>
            <person name="Tsai I.J."/>
        </authorList>
    </citation>
    <scope>NUCLEOTIDE SEQUENCE [LARGE SCALE GENOMIC DNA]</scope>
    <source>
        <strain evidence="11">cv. Chaw 1501</strain>
        <tissue evidence="10">Young leaves</tissue>
    </source>
</reference>
<accession>A0A3S3NLG8</accession>
<feature type="compositionally biased region" description="Low complexity" evidence="8">
    <location>
        <begin position="71"/>
        <end position="94"/>
    </location>
</feature>
<comment type="similarity">
    <text evidence="3">Belongs to the HARBI1 family.</text>
</comment>
<keyword evidence="11" id="KW-1185">Reference proteome</keyword>
<dbReference type="AlphaFoldDB" id="A0A3S3NLG8"/>
<dbReference type="InterPro" id="IPR027806">
    <property type="entry name" value="HARBI1_dom"/>
</dbReference>
<comment type="caution">
    <text evidence="10">The sequence shown here is derived from an EMBL/GenBank/DDBJ whole genome shotgun (WGS) entry which is preliminary data.</text>
</comment>
<name>A0A3S3NLG8_9MAGN</name>
<comment type="cofactor">
    <cofactor evidence="1">
        <name>a divalent metal cation</name>
        <dbReference type="ChEBI" id="CHEBI:60240"/>
    </cofactor>
</comment>
<dbReference type="PANTHER" id="PTHR22930:SF287">
    <property type="entry name" value="NUCLEASE HARBI1 ISOFORM X1"/>
    <property type="match status" value="1"/>
</dbReference>
<keyword evidence="5" id="KW-0479">Metal-binding</keyword>
<evidence type="ECO:0000256" key="4">
    <source>
        <dbReference type="ARBA" id="ARBA00022722"/>
    </source>
</evidence>
<keyword evidence="4" id="KW-0540">Nuclease</keyword>
<dbReference type="GO" id="GO:0016787">
    <property type="term" value="F:hydrolase activity"/>
    <property type="evidence" value="ECO:0007669"/>
    <property type="project" value="UniProtKB-KW"/>
</dbReference>
<dbReference type="GO" id="GO:0005634">
    <property type="term" value="C:nucleus"/>
    <property type="evidence" value="ECO:0007669"/>
    <property type="project" value="UniProtKB-SubCell"/>
</dbReference>
<evidence type="ECO:0000256" key="1">
    <source>
        <dbReference type="ARBA" id="ARBA00001968"/>
    </source>
</evidence>
<proteinExistence type="inferred from homology"/>
<keyword evidence="7" id="KW-0539">Nucleus</keyword>
<gene>
    <name evidence="10" type="ORF">CKAN_01908200</name>
</gene>
<evidence type="ECO:0000256" key="5">
    <source>
        <dbReference type="ARBA" id="ARBA00022723"/>
    </source>
</evidence>
<evidence type="ECO:0000256" key="3">
    <source>
        <dbReference type="ARBA" id="ARBA00006958"/>
    </source>
</evidence>
<evidence type="ECO:0000259" key="9">
    <source>
        <dbReference type="Pfam" id="PF13359"/>
    </source>
</evidence>
<evidence type="ECO:0000313" key="10">
    <source>
        <dbReference type="EMBL" id="RWR90005.1"/>
    </source>
</evidence>
<dbReference type="Proteomes" id="UP000283530">
    <property type="component" value="Unassembled WGS sequence"/>
</dbReference>
<dbReference type="Pfam" id="PF13359">
    <property type="entry name" value="DDE_Tnp_4"/>
    <property type="match status" value="1"/>
</dbReference>
<dbReference type="GO" id="GO:0046872">
    <property type="term" value="F:metal ion binding"/>
    <property type="evidence" value="ECO:0007669"/>
    <property type="project" value="UniProtKB-KW"/>
</dbReference>
<keyword evidence="6" id="KW-0378">Hydrolase</keyword>
<evidence type="ECO:0000313" key="11">
    <source>
        <dbReference type="Proteomes" id="UP000283530"/>
    </source>
</evidence>
<comment type="subcellular location">
    <subcellularLocation>
        <location evidence="2">Nucleus</location>
    </subcellularLocation>
</comment>
<evidence type="ECO:0000256" key="6">
    <source>
        <dbReference type="ARBA" id="ARBA00022801"/>
    </source>
</evidence>
<dbReference type="InterPro" id="IPR045249">
    <property type="entry name" value="HARBI1-like"/>
</dbReference>
<protein>
    <submittedName>
        <fullName evidence="10">Short-chain dehydrogenase/reductase SDR</fullName>
    </submittedName>
</protein>
<feature type="domain" description="DDE Tnp4" evidence="9">
    <location>
        <begin position="253"/>
        <end position="390"/>
    </location>
</feature>
<dbReference type="OrthoDB" id="2014913at2759"/>
<dbReference type="PANTHER" id="PTHR22930">
    <property type="match status" value="1"/>
</dbReference>